<evidence type="ECO:0000313" key="2">
    <source>
        <dbReference type="Proteomes" id="UP000256645"/>
    </source>
</evidence>
<dbReference type="Proteomes" id="UP000256645">
    <property type="component" value="Unassembled WGS sequence"/>
</dbReference>
<dbReference type="STRING" id="1849047.A0A3D8QB44"/>
<accession>A0A3D8QB44</accession>
<dbReference type="EMBL" id="PDLM01000017">
    <property type="protein sequence ID" value="RDW58870.1"/>
    <property type="molecule type" value="Genomic_DNA"/>
</dbReference>
<proteinExistence type="predicted"/>
<comment type="caution">
    <text evidence="1">The sequence shown here is derived from an EMBL/GenBank/DDBJ whole genome shotgun (WGS) entry which is preliminary data.</text>
</comment>
<keyword evidence="2" id="KW-1185">Reference proteome</keyword>
<dbReference type="Gene3D" id="1.25.40.10">
    <property type="entry name" value="Tetratricopeptide repeat domain"/>
    <property type="match status" value="1"/>
</dbReference>
<evidence type="ECO:0000313" key="1">
    <source>
        <dbReference type="EMBL" id="RDW58870.1"/>
    </source>
</evidence>
<name>A0A3D8QB44_9HELO</name>
<reference evidence="1 2" key="1">
    <citation type="journal article" date="2018" name="IMA Fungus">
        <title>IMA Genome-F 9: Draft genome sequence of Annulohypoxylon stygium, Aspergillus mulundensis, Berkeleyomyces basicola (syn. Thielaviopsis basicola), Ceratocystis smalleyi, two Cercospora beticola strains, Coleophoma cylindrospora, Fusarium fracticaudum, Phialophora cf. hyalina, and Morchella septimelata.</title>
        <authorList>
            <person name="Wingfield B.D."/>
            <person name="Bills G.F."/>
            <person name="Dong Y."/>
            <person name="Huang W."/>
            <person name="Nel W.J."/>
            <person name="Swalarsk-Parry B.S."/>
            <person name="Vaghefi N."/>
            <person name="Wilken P.M."/>
            <person name="An Z."/>
            <person name="de Beer Z.W."/>
            <person name="De Vos L."/>
            <person name="Chen L."/>
            <person name="Duong T.A."/>
            <person name="Gao Y."/>
            <person name="Hammerbacher A."/>
            <person name="Kikkert J.R."/>
            <person name="Li Y."/>
            <person name="Li H."/>
            <person name="Li K."/>
            <person name="Li Q."/>
            <person name="Liu X."/>
            <person name="Ma X."/>
            <person name="Naidoo K."/>
            <person name="Pethybridge S.J."/>
            <person name="Sun J."/>
            <person name="Steenkamp E.T."/>
            <person name="van der Nest M.A."/>
            <person name="van Wyk S."/>
            <person name="Wingfield M.J."/>
            <person name="Xiong C."/>
            <person name="Yue Q."/>
            <person name="Zhang X."/>
        </authorList>
    </citation>
    <scope>NUCLEOTIDE SEQUENCE [LARGE SCALE GENOMIC DNA]</scope>
    <source>
        <strain evidence="1 2">BP6252</strain>
    </source>
</reference>
<protein>
    <recommendedName>
        <fullName evidence="3">MalT-like TPR region domain-containing protein</fullName>
    </recommendedName>
</protein>
<dbReference type="OrthoDB" id="6161812at2759"/>
<gene>
    <name evidence="1" type="ORF">BP6252_13346</name>
</gene>
<dbReference type="InterPro" id="IPR011990">
    <property type="entry name" value="TPR-like_helical_dom_sf"/>
</dbReference>
<dbReference type="AlphaFoldDB" id="A0A3D8QB44"/>
<organism evidence="1 2">
    <name type="scientific">Coleophoma cylindrospora</name>
    <dbReference type="NCBI Taxonomy" id="1849047"/>
    <lineage>
        <taxon>Eukaryota</taxon>
        <taxon>Fungi</taxon>
        <taxon>Dikarya</taxon>
        <taxon>Ascomycota</taxon>
        <taxon>Pezizomycotina</taxon>
        <taxon>Leotiomycetes</taxon>
        <taxon>Helotiales</taxon>
        <taxon>Dermateaceae</taxon>
        <taxon>Coleophoma</taxon>
    </lineage>
</organism>
<dbReference type="SUPFAM" id="SSF48452">
    <property type="entry name" value="TPR-like"/>
    <property type="match status" value="1"/>
</dbReference>
<sequence>MKRAAGVVTARTYTHQSLIPGIVAQRLCASVPQRPSQRWPSILGGSQFGYTTSYKIDRWPECSKYLPHIIKMLYIFKHNISEEDRAKSATIQFAWLLCEAAWFENERSNIQEGLNLAHATIWVFDYTDKSSLGDLESIDLRATAYGTMGVLAQLADKPEDALYYDELNLKLRQESYAITKEVDATLAAGYGHLAEALALNGLFGKAKEMFEKSIEVRRQMPNFTPLQLFTPLLGLGQIACYEGNYTQAGKYLHDALRDRVSQFGENDSQGGRQASYSTQSEQTFRVKAKVFSRKALVFIWNQCYTSAAL</sequence>
<evidence type="ECO:0008006" key="3">
    <source>
        <dbReference type="Google" id="ProtNLM"/>
    </source>
</evidence>